<evidence type="ECO:0000313" key="8">
    <source>
        <dbReference type="Proteomes" id="UP000548476"/>
    </source>
</evidence>
<dbReference type="Pfam" id="PF10502">
    <property type="entry name" value="Peptidase_S26"/>
    <property type="match status" value="2"/>
</dbReference>
<dbReference type="EMBL" id="JACHGT010000011">
    <property type="protein sequence ID" value="MBB6037253.1"/>
    <property type="molecule type" value="Genomic_DNA"/>
</dbReference>
<evidence type="ECO:0000256" key="3">
    <source>
        <dbReference type="ARBA" id="ARBA00022670"/>
    </source>
</evidence>
<dbReference type="PRINTS" id="PR00727">
    <property type="entry name" value="LEADERPTASE"/>
</dbReference>
<protein>
    <submittedName>
        <fullName evidence="7">Signal peptidase I</fullName>
    </submittedName>
</protein>
<dbReference type="PANTHER" id="PTHR43390">
    <property type="entry name" value="SIGNAL PEPTIDASE I"/>
    <property type="match status" value="1"/>
</dbReference>
<dbReference type="GO" id="GO:0006465">
    <property type="term" value="P:signal peptide processing"/>
    <property type="evidence" value="ECO:0007669"/>
    <property type="project" value="InterPro"/>
</dbReference>
<dbReference type="PROSITE" id="PS00501">
    <property type="entry name" value="SPASE_I_1"/>
    <property type="match status" value="1"/>
</dbReference>
<dbReference type="Proteomes" id="UP000548476">
    <property type="component" value="Unassembled WGS sequence"/>
</dbReference>
<dbReference type="RefSeq" id="WP_184790060.1">
    <property type="nucleotide sequence ID" value="NZ_BONT01000107.1"/>
</dbReference>
<name>A0A841FQZ6_9ACTN</name>
<accession>A0A841FQZ6</accession>
<dbReference type="InterPro" id="IPR019533">
    <property type="entry name" value="Peptidase_S26"/>
</dbReference>
<reference evidence="7 8" key="1">
    <citation type="submission" date="2020-08" db="EMBL/GenBank/DDBJ databases">
        <title>Genomic Encyclopedia of Type Strains, Phase IV (KMG-IV): sequencing the most valuable type-strain genomes for metagenomic binning, comparative biology and taxonomic classification.</title>
        <authorList>
            <person name="Goeker M."/>
        </authorList>
    </citation>
    <scope>NUCLEOTIDE SEQUENCE [LARGE SCALE GENOMIC DNA]</scope>
    <source>
        <strain evidence="7 8">YIM 65646</strain>
    </source>
</reference>
<comment type="similarity">
    <text evidence="2">Belongs to the peptidase S26 family.</text>
</comment>
<evidence type="ECO:0000256" key="2">
    <source>
        <dbReference type="ARBA" id="ARBA00009370"/>
    </source>
</evidence>
<keyword evidence="4" id="KW-0378">Hydrolase</keyword>
<feature type="active site" evidence="5">
    <location>
        <position position="35"/>
    </location>
</feature>
<comment type="subcellular location">
    <subcellularLocation>
        <location evidence="1">Cell membrane</location>
        <topology evidence="1">Single-pass type II membrane protein</topology>
    </subcellularLocation>
</comment>
<evidence type="ECO:0000256" key="1">
    <source>
        <dbReference type="ARBA" id="ARBA00004401"/>
    </source>
</evidence>
<evidence type="ECO:0000256" key="4">
    <source>
        <dbReference type="ARBA" id="ARBA00022801"/>
    </source>
</evidence>
<dbReference type="InterPro" id="IPR036286">
    <property type="entry name" value="LexA/Signal_pep-like_sf"/>
</dbReference>
<proteinExistence type="inferred from homology"/>
<sequence>MPWLFSLFGVLLLVVAGAAWWVHRTYVAITVEGSSMTPTLAPGDRVLIRRGRRGLRRDQIVVIREPRVAGSQGWALSPPAGRNLRASGWYIKRAVAMPGDPMDERVKGHGDVVPEGHILVIGDHPHSGDSKQHGPCPVDQILGVVVRRMERARELSHEGDREPGYGQ</sequence>
<dbReference type="InterPro" id="IPR000223">
    <property type="entry name" value="Pept_S26A_signal_pept_1"/>
</dbReference>
<organism evidence="7 8">
    <name type="scientific">Phytomonospora endophytica</name>
    <dbReference type="NCBI Taxonomy" id="714109"/>
    <lineage>
        <taxon>Bacteria</taxon>
        <taxon>Bacillati</taxon>
        <taxon>Actinomycetota</taxon>
        <taxon>Actinomycetes</taxon>
        <taxon>Micromonosporales</taxon>
        <taxon>Micromonosporaceae</taxon>
        <taxon>Phytomonospora</taxon>
    </lineage>
</organism>
<dbReference type="GO" id="GO:0004252">
    <property type="term" value="F:serine-type endopeptidase activity"/>
    <property type="evidence" value="ECO:0007669"/>
    <property type="project" value="InterPro"/>
</dbReference>
<evidence type="ECO:0000259" key="6">
    <source>
        <dbReference type="Pfam" id="PF10502"/>
    </source>
</evidence>
<keyword evidence="8" id="KW-1185">Reference proteome</keyword>
<dbReference type="GO" id="GO:0005886">
    <property type="term" value="C:plasma membrane"/>
    <property type="evidence" value="ECO:0007669"/>
    <property type="project" value="UniProtKB-SubCell"/>
</dbReference>
<evidence type="ECO:0000256" key="5">
    <source>
        <dbReference type="PIRSR" id="PIRSR600223-1"/>
    </source>
</evidence>
<keyword evidence="3" id="KW-0645">Protease</keyword>
<dbReference type="InterPro" id="IPR019756">
    <property type="entry name" value="Pept_S26A_signal_pept_1_Ser-AS"/>
</dbReference>
<dbReference type="CDD" id="cd06462">
    <property type="entry name" value="Peptidase_S24_S26"/>
    <property type="match status" value="1"/>
</dbReference>
<evidence type="ECO:0000313" key="7">
    <source>
        <dbReference type="EMBL" id="MBB6037253.1"/>
    </source>
</evidence>
<dbReference type="SUPFAM" id="SSF51306">
    <property type="entry name" value="LexA/Signal peptidase"/>
    <property type="match status" value="1"/>
</dbReference>
<feature type="active site" evidence="5">
    <location>
        <position position="92"/>
    </location>
</feature>
<feature type="domain" description="Peptidase S26" evidence="6">
    <location>
        <begin position="12"/>
        <end position="101"/>
    </location>
</feature>
<comment type="caution">
    <text evidence="7">The sequence shown here is derived from an EMBL/GenBank/DDBJ whole genome shotgun (WGS) entry which is preliminary data.</text>
</comment>
<dbReference type="PANTHER" id="PTHR43390:SF1">
    <property type="entry name" value="CHLOROPLAST PROCESSING PEPTIDASE"/>
    <property type="match status" value="1"/>
</dbReference>
<gene>
    <name evidence="7" type="ORF">HNR73_005126</name>
</gene>
<dbReference type="AlphaFoldDB" id="A0A841FQZ6"/>
<feature type="domain" description="Peptidase S26" evidence="6">
    <location>
        <begin position="110"/>
        <end position="146"/>
    </location>
</feature>
<dbReference type="Gene3D" id="2.10.109.10">
    <property type="entry name" value="Umud Fragment, subunit A"/>
    <property type="match status" value="1"/>
</dbReference>